<sequence>MLPRSHPHPHTHQPTRRRSAVGPPQLCAVAAALLLLLSLFVLHSRLSSSPLSSPSLPTSITTLPHSESQSQSQSESQSHRASSSSTLNLSLDPIDELDIVESESDSNPGSKPKTALVWDHILGVARLPFGSVDSDSDSFSDSDLLFTSGSDADSDSGLDRIKVSFSSDDYPIDEDISAKLGSIRKIEDALLIKPERGESPLREGWAKWLEGKGDFLRRNKMLQSNLDLLNPKNHPLLQDPDVPGLTGLTRGDRMVQRVLLREMESIPFVGNSEKSVDRRELHEDEKEQEKEKKKGRTAVKSSGARRWGYFPGIDPHLSFSEFMQKFFDEDRNCEIRVLMVWNSPQWTYGVRHQRGLESLLKHHKHACVVVFSETMELEFFKDFVKDGYKVAVAVPNLDELLEGTPTHVFASAWFDWRKTKHYPLHYSELIRLAALYKYGGIYLDSDVIVLKSIGSIQNSIGMSDQIEGNTTFSGAVMAFEKNSDFVMECLREFYSTYDDSRLRWNGADLLTRVINKLKSRNQFNVKILPSFQFYPISSSNITSYFAEPSDETEMVEQDILFKRIMEESRAFHLWNSITSSLVPEPKSLIERILNHFCLRCLDVI</sequence>
<dbReference type="PANTHER" id="PTHR47213:SF1">
    <property type="entry name" value="OS07G0567300 PROTEIN"/>
    <property type="match status" value="1"/>
</dbReference>
<feature type="compositionally biased region" description="Basic residues" evidence="1">
    <location>
        <begin position="1"/>
        <end position="19"/>
    </location>
</feature>
<accession>A0AAD6EK39</accession>
<dbReference type="EMBL" id="JAMRDG010000002">
    <property type="protein sequence ID" value="KAJ3687273.1"/>
    <property type="molecule type" value="Genomic_DNA"/>
</dbReference>
<feature type="region of interest" description="Disordered" evidence="1">
    <location>
        <begin position="272"/>
        <end position="299"/>
    </location>
</feature>
<dbReference type="InterPro" id="IPR007652">
    <property type="entry name" value="A1-4-GlycosylTfrase_dom"/>
</dbReference>
<proteinExistence type="predicted"/>
<gene>
    <name evidence="3" type="ORF">LUZ61_016437</name>
</gene>
<feature type="compositionally biased region" description="Basic and acidic residues" evidence="1">
    <location>
        <begin position="274"/>
        <end position="292"/>
    </location>
</feature>
<feature type="compositionally biased region" description="Low complexity" evidence="1">
    <location>
        <begin position="49"/>
        <end position="85"/>
    </location>
</feature>
<dbReference type="InterPro" id="IPR029044">
    <property type="entry name" value="Nucleotide-diphossugar_trans"/>
</dbReference>
<dbReference type="Pfam" id="PF04488">
    <property type="entry name" value="Gly_transf_sug"/>
    <property type="match status" value="1"/>
</dbReference>
<comment type="caution">
    <text evidence="3">The sequence shown here is derived from an EMBL/GenBank/DDBJ whole genome shotgun (WGS) entry which is preliminary data.</text>
</comment>
<evidence type="ECO:0000313" key="3">
    <source>
        <dbReference type="EMBL" id="KAJ3687273.1"/>
    </source>
</evidence>
<feature type="region of interest" description="Disordered" evidence="1">
    <location>
        <begin position="1"/>
        <end position="21"/>
    </location>
</feature>
<dbReference type="Gene3D" id="3.90.550.20">
    <property type="match status" value="1"/>
</dbReference>
<dbReference type="InterPro" id="IPR007577">
    <property type="entry name" value="GlycoTrfase_DXD_sugar-bd_CS"/>
</dbReference>
<dbReference type="SUPFAM" id="SSF53448">
    <property type="entry name" value="Nucleotide-diphospho-sugar transferases"/>
    <property type="match status" value="1"/>
</dbReference>
<evidence type="ECO:0000256" key="1">
    <source>
        <dbReference type="SAM" id="MobiDB-lite"/>
    </source>
</evidence>
<dbReference type="PANTHER" id="PTHR47213">
    <property type="entry name" value="OS07G0567300 PROTEIN"/>
    <property type="match status" value="1"/>
</dbReference>
<keyword evidence="4" id="KW-1185">Reference proteome</keyword>
<organism evidence="3 4">
    <name type="scientific">Rhynchospora tenuis</name>
    <dbReference type="NCBI Taxonomy" id="198213"/>
    <lineage>
        <taxon>Eukaryota</taxon>
        <taxon>Viridiplantae</taxon>
        <taxon>Streptophyta</taxon>
        <taxon>Embryophyta</taxon>
        <taxon>Tracheophyta</taxon>
        <taxon>Spermatophyta</taxon>
        <taxon>Magnoliopsida</taxon>
        <taxon>Liliopsida</taxon>
        <taxon>Poales</taxon>
        <taxon>Cyperaceae</taxon>
        <taxon>Cyperoideae</taxon>
        <taxon>Rhynchosporeae</taxon>
        <taxon>Rhynchospora</taxon>
    </lineage>
</organism>
<dbReference type="Pfam" id="PF04572">
    <property type="entry name" value="Gb3_synth"/>
    <property type="match status" value="1"/>
</dbReference>
<feature type="domain" description="Alpha 1,4-glycosyltransferase" evidence="2">
    <location>
        <begin position="478"/>
        <end position="603"/>
    </location>
</feature>
<feature type="region of interest" description="Disordered" evidence="1">
    <location>
        <begin position="49"/>
        <end position="87"/>
    </location>
</feature>
<dbReference type="Proteomes" id="UP001210211">
    <property type="component" value="Unassembled WGS sequence"/>
</dbReference>
<name>A0AAD6EK39_9POAL</name>
<protein>
    <recommendedName>
        <fullName evidence="2">Alpha 1,4-glycosyltransferase domain-containing protein</fullName>
    </recommendedName>
</protein>
<dbReference type="AlphaFoldDB" id="A0AAD6EK39"/>
<dbReference type="InterPro" id="IPR044789">
    <property type="entry name" value="Put_A1-4-GlycosylTfrase_plant"/>
</dbReference>
<evidence type="ECO:0000313" key="4">
    <source>
        <dbReference type="Proteomes" id="UP001210211"/>
    </source>
</evidence>
<evidence type="ECO:0000259" key="2">
    <source>
        <dbReference type="Pfam" id="PF04572"/>
    </source>
</evidence>
<reference evidence="3 4" key="1">
    <citation type="journal article" date="2022" name="Cell">
        <title>Repeat-based holocentromeres influence genome architecture and karyotype evolution.</title>
        <authorList>
            <person name="Hofstatter P.G."/>
            <person name="Thangavel G."/>
            <person name="Lux T."/>
            <person name="Neumann P."/>
            <person name="Vondrak T."/>
            <person name="Novak P."/>
            <person name="Zhang M."/>
            <person name="Costa L."/>
            <person name="Castellani M."/>
            <person name="Scott A."/>
            <person name="Toegelov H."/>
            <person name="Fuchs J."/>
            <person name="Mata-Sucre Y."/>
            <person name="Dias Y."/>
            <person name="Vanzela A.L.L."/>
            <person name="Huettel B."/>
            <person name="Almeida C.C.S."/>
            <person name="Simkova H."/>
            <person name="Souza G."/>
            <person name="Pedrosa-Harand A."/>
            <person name="Macas J."/>
            <person name="Mayer K.F.X."/>
            <person name="Houben A."/>
            <person name="Marques A."/>
        </authorList>
    </citation>
    <scope>NUCLEOTIDE SEQUENCE [LARGE SCALE GENOMIC DNA]</scope>
    <source>
        <strain evidence="3">RhyTen1mFocal</strain>
    </source>
</reference>